<dbReference type="Proteomes" id="UP001521137">
    <property type="component" value="Unassembled WGS sequence"/>
</dbReference>
<sequence length="86" mass="9834">MQFKLNSKLIIRNVSDQSGVLVFVCFSSKALYFHASLSPVLVKINNSSLLRKDQVESWLVDLCVEDKVKFWNTLINNCVLIESEID</sequence>
<reference evidence="1 2" key="1">
    <citation type="submission" date="2022-01" db="EMBL/GenBank/DDBJ databases">
        <title>Paraglaciecola sp. G1-23.</title>
        <authorList>
            <person name="Jin M.S."/>
            <person name="Han D.M."/>
            <person name="Kim H.M."/>
            <person name="Jeon C.O."/>
        </authorList>
    </citation>
    <scope>NUCLEOTIDE SEQUENCE [LARGE SCALE GENOMIC DNA]</scope>
    <source>
        <strain evidence="1 2">G1-23</strain>
    </source>
</reference>
<comment type="caution">
    <text evidence="1">The sequence shown here is derived from an EMBL/GenBank/DDBJ whole genome shotgun (WGS) entry which is preliminary data.</text>
</comment>
<keyword evidence="2" id="KW-1185">Reference proteome</keyword>
<evidence type="ECO:0000313" key="2">
    <source>
        <dbReference type="Proteomes" id="UP001521137"/>
    </source>
</evidence>
<name>A0ABS9D463_9ALTE</name>
<evidence type="ECO:0000313" key="1">
    <source>
        <dbReference type="EMBL" id="MCF2947728.1"/>
    </source>
</evidence>
<proteinExistence type="predicted"/>
<gene>
    <name evidence="1" type="ORF">L0668_06400</name>
</gene>
<accession>A0ABS9D463</accession>
<organism evidence="1 2">
    <name type="scientific">Paraglaciecola algarum</name>
    <dbReference type="NCBI Taxonomy" id="3050085"/>
    <lineage>
        <taxon>Bacteria</taxon>
        <taxon>Pseudomonadati</taxon>
        <taxon>Pseudomonadota</taxon>
        <taxon>Gammaproteobacteria</taxon>
        <taxon>Alteromonadales</taxon>
        <taxon>Alteromonadaceae</taxon>
        <taxon>Paraglaciecola</taxon>
    </lineage>
</organism>
<dbReference type="RefSeq" id="WP_235311263.1">
    <property type="nucleotide sequence ID" value="NZ_JAKGAS010000003.1"/>
</dbReference>
<protein>
    <submittedName>
        <fullName evidence="1">Uncharacterized protein</fullName>
    </submittedName>
</protein>
<dbReference type="EMBL" id="JAKGAS010000003">
    <property type="protein sequence ID" value="MCF2947728.1"/>
    <property type="molecule type" value="Genomic_DNA"/>
</dbReference>